<feature type="region of interest" description="Disordered" evidence="1">
    <location>
        <begin position="104"/>
        <end position="131"/>
    </location>
</feature>
<name>A0ABQ8T3W7_PERAM</name>
<evidence type="ECO:0000313" key="3">
    <source>
        <dbReference type="Proteomes" id="UP001148838"/>
    </source>
</evidence>
<proteinExistence type="predicted"/>
<feature type="compositionally biased region" description="Polar residues" evidence="1">
    <location>
        <begin position="235"/>
        <end position="252"/>
    </location>
</feature>
<protein>
    <submittedName>
        <fullName evidence="2">Uncharacterized protein</fullName>
    </submittedName>
</protein>
<feature type="region of interest" description="Disordered" evidence="1">
    <location>
        <begin position="193"/>
        <end position="298"/>
    </location>
</feature>
<sequence length="298" mass="33767">MATIRRLNTIKVQFDGSATRPMAMDVHLWIQQTLNLTTEQDRYLLRDITHTSRMWDNRFYAMCHEPNHKKEDCPQRKTTMNVNVKQRQLLLSDIVSGTVIQQREAPRDMQTMERPTEREAPVEEETDTASETEAIKTVTTEDEQNIMDTTANDAAEVAQDEEQLTVIDDDMEITNTSSGIKTPLDLGESTIDREENQKLGQPTETPPKKLKPMVQHECARDPRLRSRDDGAVPGSSASEKNTTNTYPSNKIKNSPRPHPYAIYGRTKEGSKKDGADGKSLPKEDKTNRTGDFLTDCES</sequence>
<feature type="compositionally biased region" description="Basic and acidic residues" evidence="1">
    <location>
        <begin position="217"/>
        <end position="230"/>
    </location>
</feature>
<accession>A0ABQ8T3W7</accession>
<organism evidence="2 3">
    <name type="scientific">Periplaneta americana</name>
    <name type="common">American cockroach</name>
    <name type="synonym">Blatta americana</name>
    <dbReference type="NCBI Taxonomy" id="6978"/>
    <lineage>
        <taxon>Eukaryota</taxon>
        <taxon>Metazoa</taxon>
        <taxon>Ecdysozoa</taxon>
        <taxon>Arthropoda</taxon>
        <taxon>Hexapoda</taxon>
        <taxon>Insecta</taxon>
        <taxon>Pterygota</taxon>
        <taxon>Neoptera</taxon>
        <taxon>Polyneoptera</taxon>
        <taxon>Dictyoptera</taxon>
        <taxon>Blattodea</taxon>
        <taxon>Blattoidea</taxon>
        <taxon>Blattidae</taxon>
        <taxon>Blattinae</taxon>
        <taxon>Periplaneta</taxon>
    </lineage>
</organism>
<dbReference type="Proteomes" id="UP001148838">
    <property type="component" value="Unassembled WGS sequence"/>
</dbReference>
<reference evidence="2 3" key="1">
    <citation type="journal article" date="2022" name="Allergy">
        <title>Genome assembly and annotation of Periplaneta americana reveal a comprehensive cockroach allergen profile.</title>
        <authorList>
            <person name="Wang L."/>
            <person name="Xiong Q."/>
            <person name="Saelim N."/>
            <person name="Wang L."/>
            <person name="Nong W."/>
            <person name="Wan A.T."/>
            <person name="Shi M."/>
            <person name="Liu X."/>
            <person name="Cao Q."/>
            <person name="Hui J.H.L."/>
            <person name="Sookrung N."/>
            <person name="Leung T.F."/>
            <person name="Tungtrongchitr A."/>
            <person name="Tsui S.K.W."/>
        </authorList>
    </citation>
    <scope>NUCLEOTIDE SEQUENCE [LARGE SCALE GENOMIC DNA]</scope>
    <source>
        <strain evidence="2">PWHHKU_190912</strain>
    </source>
</reference>
<feature type="compositionally biased region" description="Basic and acidic residues" evidence="1">
    <location>
        <begin position="265"/>
        <end position="288"/>
    </location>
</feature>
<evidence type="ECO:0000256" key="1">
    <source>
        <dbReference type="SAM" id="MobiDB-lite"/>
    </source>
</evidence>
<comment type="caution">
    <text evidence="2">The sequence shown here is derived from an EMBL/GenBank/DDBJ whole genome shotgun (WGS) entry which is preliminary data.</text>
</comment>
<keyword evidence="3" id="KW-1185">Reference proteome</keyword>
<gene>
    <name evidence="2" type="ORF">ANN_11043</name>
</gene>
<evidence type="ECO:0000313" key="2">
    <source>
        <dbReference type="EMBL" id="KAJ4441192.1"/>
    </source>
</evidence>
<dbReference type="EMBL" id="JAJSOF020000015">
    <property type="protein sequence ID" value="KAJ4441192.1"/>
    <property type="molecule type" value="Genomic_DNA"/>
</dbReference>
<feature type="compositionally biased region" description="Basic and acidic residues" evidence="1">
    <location>
        <begin position="104"/>
        <end position="121"/>
    </location>
</feature>